<sequence>MTHYRGMSTYTTVSIIRMSYTSMRLSKMEITL</sequence>
<evidence type="ECO:0000313" key="1">
    <source>
        <dbReference type="EMBL" id="VDM52414.1"/>
    </source>
</evidence>
<evidence type="ECO:0000313" key="3">
    <source>
        <dbReference type="WBParaSite" id="ACOC_0000082801-mRNA-1"/>
    </source>
</evidence>
<protein>
    <submittedName>
        <fullName evidence="1 3">Uncharacterized protein</fullName>
    </submittedName>
</protein>
<dbReference type="EMBL" id="UYYA01000098">
    <property type="protein sequence ID" value="VDM52414.1"/>
    <property type="molecule type" value="Genomic_DNA"/>
</dbReference>
<evidence type="ECO:0000313" key="2">
    <source>
        <dbReference type="Proteomes" id="UP000267027"/>
    </source>
</evidence>
<proteinExistence type="predicted"/>
<reference evidence="3" key="1">
    <citation type="submission" date="2017-02" db="UniProtKB">
        <authorList>
            <consortium name="WormBaseParasite"/>
        </authorList>
    </citation>
    <scope>IDENTIFICATION</scope>
</reference>
<keyword evidence="2" id="KW-1185">Reference proteome</keyword>
<accession>A0A0R3PB17</accession>
<name>A0A0R3PB17_ANGCS</name>
<dbReference type="Proteomes" id="UP000267027">
    <property type="component" value="Unassembled WGS sequence"/>
</dbReference>
<organism evidence="3">
    <name type="scientific">Angiostrongylus costaricensis</name>
    <name type="common">Nematode worm</name>
    <dbReference type="NCBI Taxonomy" id="334426"/>
    <lineage>
        <taxon>Eukaryota</taxon>
        <taxon>Metazoa</taxon>
        <taxon>Ecdysozoa</taxon>
        <taxon>Nematoda</taxon>
        <taxon>Chromadorea</taxon>
        <taxon>Rhabditida</taxon>
        <taxon>Rhabditina</taxon>
        <taxon>Rhabditomorpha</taxon>
        <taxon>Strongyloidea</taxon>
        <taxon>Metastrongylidae</taxon>
        <taxon>Angiostrongylus</taxon>
    </lineage>
</organism>
<dbReference type="WBParaSite" id="ACOC_0000082801-mRNA-1">
    <property type="protein sequence ID" value="ACOC_0000082801-mRNA-1"/>
    <property type="gene ID" value="ACOC_0000082801"/>
</dbReference>
<dbReference type="AlphaFoldDB" id="A0A0R3PB17"/>
<reference evidence="1 2" key="2">
    <citation type="submission" date="2018-11" db="EMBL/GenBank/DDBJ databases">
        <authorList>
            <consortium name="Pathogen Informatics"/>
        </authorList>
    </citation>
    <scope>NUCLEOTIDE SEQUENCE [LARGE SCALE GENOMIC DNA]</scope>
    <source>
        <strain evidence="1 2">Costa Rica</strain>
    </source>
</reference>
<gene>
    <name evidence="1" type="ORF">ACOC_LOCUS829</name>
</gene>